<dbReference type="GO" id="GO:0004499">
    <property type="term" value="F:N,N-dimethylaniline monooxygenase activity"/>
    <property type="evidence" value="ECO:0007669"/>
    <property type="project" value="InterPro"/>
</dbReference>
<sequence length="407" mass="46785">EIYGKRVTFENGDEDEFDCIILCTGYKIDLNYLADEVKKEIFADSEETMLNLFKQVFSPKIGKSVGFLGFIQPSSGGLLTVSEMQARWHVRLMLNHVKLPSEPEMIEHIKIDQEKTSKRFHNSKRHTIQQDPIKYNDEIGEFFGVKPNFLQNFKIMWRLLFSSCGPAQWRLNGPDSDRDAINRITMVPKATRGKKEGKSNPQKLPLIKNKKVKKTKKKTVDCITLKINDQQQNPGLKEDNLFNSYIHYPVEDIVGMDLDELRKGAIISVPYSQNGNNYNSISCTVFDTSVEPVENPGMMILLLIGVKKTKKKFMRIQMKTVLMMMETLMMNYSLDKHQLIMKELAAKTISFQSQLFESQNKNLTLLEAVLNKSNPKIENSSTPSSSSSEEMMKMMNFIKPLEIPFFH</sequence>
<dbReference type="Pfam" id="PF00743">
    <property type="entry name" value="FMO-like"/>
    <property type="match status" value="1"/>
</dbReference>
<comment type="similarity">
    <text evidence="1">Belongs to the FMO family.</text>
</comment>
<dbReference type="InterPro" id="IPR020946">
    <property type="entry name" value="Flavin_mOase-like"/>
</dbReference>
<dbReference type="GO" id="GO:0050660">
    <property type="term" value="F:flavin adenine dinucleotide binding"/>
    <property type="evidence" value="ECO:0007669"/>
    <property type="project" value="InterPro"/>
</dbReference>
<accession>A0A814J098</accession>
<evidence type="ECO:0000313" key="5">
    <source>
        <dbReference type="EMBL" id="CAF1031598.1"/>
    </source>
</evidence>
<dbReference type="OrthoDB" id="7777654at2759"/>
<dbReference type="InterPro" id="IPR036188">
    <property type="entry name" value="FAD/NAD-bd_sf"/>
</dbReference>
<keyword evidence="6" id="KW-1185">Reference proteome</keyword>
<keyword evidence="4" id="KW-0560">Oxidoreductase</keyword>
<dbReference type="EMBL" id="CAJNOC010004725">
    <property type="protein sequence ID" value="CAF1031598.1"/>
    <property type="molecule type" value="Genomic_DNA"/>
</dbReference>
<dbReference type="AlphaFoldDB" id="A0A814J098"/>
<keyword evidence="2" id="KW-0285">Flavoprotein</keyword>
<keyword evidence="3" id="KW-0274">FAD</keyword>
<comment type="caution">
    <text evidence="5">The sequence shown here is derived from an EMBL/GenBank/DDBJ whole genome shotgun (WGS) entry which is preliminary data.</text>
</comment>
<feature type="non-terminal residue" evidence="5">
    <location>
        <position position="407"/>
    </location>
</feature>
<evidence type="ECO:0000256" key="1">
    <source>
        <dbReference type="ARBA" id="ARBA00009183"/>
    </source>
</evidence>
<dbReference type="PANTHER" id="PTHR23023">
    <property type="entry name" value="DIMETHYLANILINE MONOOXYGENASE"/>
    <property type="match status" value="1"/>
</dbReference>
<protein>
    <recommendedName>
        <fullName evidence="7">Flavin-containing monooxygenase</fullName>
    </recommendedName>
</protein>
<evidence type="ECO:0000256" key="2">
    <source>
        <dbReference type="ARBA" id="ARBA00022630"/>
    </source>
</evidence>
<dbReference type="Gene3D" id="3.50.50.60">
    <property type="entry name" value="FAD/NAD(P)-binding domain"/>
    <property type="match status" value="2"/>
</dbReference>
<dbReference type="Proteomes" id="UP000663879">
    <property type="component" value="Unassembled WGS sequence"/>
</dbReference>
<dbReference type="InterPro" id="IPR050346">
    <property type="entry name" value="FMO-like"/>
</dbReference>
<reference evidence="5" key="1">
    <citation type="submission" date="2021-02" db="EMBL/GenBank/DDBJ databases">
        <authorList>
            <person name="Nowell W R."/>
        </authorList>
    </citation>
    <scope>NUCLEOTIDE SEQUENCE</scope>
    <source>
        <strain evidence="5">Ploen Becks lab</strain>
    </source>
</reference>
<proteinExistence type="inferred from homology"/>
<name>A0A814J098_9BILA</name>
<dbReference type="GO" id="GO:0050661">
    <property type="term" value="F:NADP binding"/>
    <property type="evidence" value="ECO:0007669"/>
    <property type="project" value="InterPro"/>
</dbReference>
<evidence type="ECO:0000256" key="3">
    <source>
        <dbReference type="ARBA" id="ARBA00022827"/>
    </source>
</evidence>
<organism evidence="5 6">
    <name type="scientific">Brachionus calyciflorus</name>
    <dbReference type="NCBI Taxonomy" id="104777"/>
    <lineage>
        <taxon>Eukaryota</taxon>
        <taxon>Metazoa</taxon>
        <taxon>Spiralia</taxon>
        <taxon>Gnathifera</taxon>
        <taxon>Rotifera</taxon>
        <taxon>Eurotatoria</taxon>
        <taxon>Monogononta</taxon>
        <taxon>Pseudotrocha</taxon>
        <taxon>Ploima</taxon>
        <taxon>Brachionidae</taxon>
        <taxon>Brachionus</taxon>
    </lineage>
</organism>
<gene>
    <name evidence="5" type="ORF">OXX778_LOCUS17893</name>
</gene>
<evidence type="ECO:0008006" key="7">
    <source>
        <dbReference type="Google" id="ProtNLM"/>
    </source>
</evidence>
<evidence type="ECO:0000256" key="4">
    <source>
        <dbReference type="ARBA" id="ARBA00023002"/>
    </source>
</evidence>
<evidence type="ECO:0000313" key="6">
    <source>
        <dbReference type="Proteomes" id="UP000663879"/>
    </source>
</evidence>
<dbReference type="SUPFAM" id="SSF51905">
    <property type="entry name" value="FAD/NAD(P)-binding domain"/>
    <property type="match status" value="1"/>
</dbReference>